<dbReference type="EMBL" id="NEVH01005285">
    <property type="protein sequence ID" value="PNF38956.1"/>
    <property type="molecule type" value="Genomic_DNA"/>
</dbReference>
<gene>
    <name evidence="1" type="ORF">B7P43_G06611</name>
</gene>
<proteinExistence type="predicted"/>
<accession>A0A2J7RDN9</accession>
<evidence type="ECO:0000313" key="2">
    <source>
        <dbReference type="Proteomes" id="UP000235965"/>
    </source>
</evidence>
<dbReference type="Proteomes" id="UP000235965">
    <property type="component" value="Unassembled WGS sequence"/>
</dbReference>
<dbReference type="InParanoid" id="A0A2J7RDN9"/>
<evidence type="ECO:0000313" key="1">
    <source>
        <dbReference type="EMBL" id="PNF38956.1"/>
    </source>
</evidence>
<comment type="caution">
    <text evidence="1">The sequence shown here is derived from an EMBL/GenBank/DDBJ whole genome shotgun (WGS) entry which is preliminary data.</text>
</comment>
<dbReference type="AlphaFoldDB" id="A0A2J7RDN9"/>
<reference evidence="1 2" key="1">
    <citation type="submission" date="2017-12" db="EMBL/GenBank/DDBJ databases">
        <title>Hemimetabolous genomes reveal molecular basis of termite eusociality.</title>
        <authorList>
            <person name="Harrison M.C."/>
            <person name="Jongepier E."/>
            <person name="Robertson H.M."/>
            <person name="Arning N."/>
            <person name="Bitard-Feildel T."/>
            <person name="Chao H."/>
            <person name="Childers C.P."/>
            <person name="Dinh H."/>
            <person name="Doddapaneni H."/>
            <person name="Dugan S."/>
            <person name="Gowin J."/>
            <person name="Greiner C."/>
            <person name="Han Y."/>
            <person name="Hu H."/>
            <person name="Hughes D.S.T."/>
            <person name="Huylmans A.-K."/>
            <person name="Kemena C."/>
            <person name="Kremer L.P.M."/>
            <person name="Lee S.L."/>
            <person name="Lopez-Ezquerra A."/>
            <person name="Mallet L."/>
            <person name="Monroy-Kuhn J.M."/>
            <person name="Moser A."/>
            <person name="Murali S.C."/>
            <person name="Muzny D.M."/>
            <person name="Otani S."/>
            <person name="Piulachs M.-D."/>
            <person name="Poelchau M."/>
            <person name="Qu J."/>
            <person name="Schaub F."/>
            <person name="Wada-Katsumata A."/>
            <person name="Worley K.C."/>
            <person name="Xie Q."/>
            <person name="Ylla G."/>
            <person name="Poulsen M."/>
            <person name="Gibbs R.A."/>
            <person name="Schal C."/>
            <person name="Richards S."/>
            <person name="Belles X."/>
            <person name="Korb J."/>
            <person name="Bornberg-Bauer E."/>
        </authorList>
    </citation>
    <scope>NUCLEOTIDE SEQUENCE [LARGE SCALE GENOMIC DNA]</scope>
    <source>
        <tissue evidence="1">Whole body</tissue>
    </source>
</reference>
<keyword evidence="2" id="KW-1185">Reference proteome</keyword>
<name>A0A2J7RDN9_9NEOP</name>
<sequence length="121" mass="13377">MSSGTLTSCLFSTWRTPTARGQKKMTLCRYHGNALGITDAILGSVKMGVTVPSTRTLADICVTLPEKMSSSCWWRSMRPGRETLGVLLTSVTGSDQPVQFSPISGFLDVENEIFSHNKRWY</sequence>
<organism evidence="1 2">
    <name type="scientific">Cryptotermes secundus</name>
    <dbReference type="NCBI Taxonomy" id="105785"/>
    <lineage>
        <taxon>Eukaryota</taxon>
        <taxon>Metazoa</taxon>
        <taxon>Ecdysozoa</taxon>
        <taxon>Arthropoda</taxon>
        <taxon>Hexapoda</taxon>
        <taxon>Insecta</taxon>
        <taxon>Pterygota</taxon>
        <taxon>Neoptera</taxon>
        <taxon>Polyneoptera</taxon>
        <taxon>Dictyoptera</taxon>
        <taxon>Blattodea</taxon>
        <taxon>Blattoidea</taxon>
        <taxon>Termitoidae</taxon>
        <taxon>Kalotermitidae</taxon>
        <taxon>Cryptotermitinae</taxon>
        <taxon>Cryptotermes</taxon>
    </lineage>
</organism>
<protein>
    <submittedName>
        <fullName evidence="1">Uncharacterized protein</fullName>
    </submittedName>
</protein>